<accession>A0A3N4IJU8</accession>
<gene>
    <name evidence="1" type="ORF">BJ508DRAFT_323715</name>
</gene>
<reference evidence="1 2" key="1">
    <citation type="journal article" date="2018" name="Nat. Ecol. Evol.">
        <title>Pezizomycetes genomes reveal the molecular basis of ectomycorrhizal truffle lifestyle.</title>
        <authorList>
            <person name="Murat C."/>
            <person name="Payen T."/>
            <person name="Noel B."/>
            <person name="Kuo A."/>
            <person name="Morin E."/>
            <person name="Chen J."/>
            <person name="Kohler A."/>
            <person name="Krizsan K."/>
            <person name="Balestrini R."/>
            <person name="Da Silva C."/>
            <person name="Montanini B."/>
            <person name="Hainaut M."/>
            <person name="Levati E."/>
            <person name="Barry K.W."/>
            <person name="Belfiori B."/>
            <person name="Cichocki N."/>
            <person name="Clum A."/>
            <person name="Dockter R.B."/>
            <person name="Fauchery L."/>
            <person name="Guy J."/>
            <person name="Iotti M."/>
            <person name="Le Tacon F."/>
            <person name="Lindquist E.A."/>
            <person name="Lipzen A."/>
            <person name="Malagnac F."/>
            <person name="Mello A."/>
            <person name="Molinier V."/>
            <person name="Miyauchi S."/>
            <person name="Poulain J."/>
            <person name="Riccioni C."/>
            <person name="Rubini A."/>
            <person name="Sitrit Y."/>
            <person name="Splivallo R."/>
            <person name="Traeger S."/>
            <person name="Wang M."/>
            <person name="Zifcakova L."/>
            <person name="Wipf D."/>
            <person name="Zambonelli A."/>
            <person name="Paolocci F."/>
            <person name="Nowrousian M."/>
            <person name="Ottonello S."/>
            <person name="Baldrian P."/>
            <person name="Spatafora J.W."/>
            <person name="Henrissat B."/>
            <person name="Nagy L.G."/>
            <person name="Aury J.M."/>
            <person name="Wincker P."/>
            <person name="Grigoriev I.V."/>
            <person name="Bonfante P."/>
            <person name="Martin F.M."/>
        </authorList>
    </citation>
    <scope>NUCLEOTIDE SEQUENCE [LARGE SCALE GENOMIC DNA]</scope>
    <source>
        <strain evidence="1 2">RN42</strain>
    </source>
</reference>
<dbReference type="Proteomes" id="UP000275078">
    <property type="component" value="Unassembled WGS sequence"/>
</dbReference>
<dbReference type="EMBL" id="ML119659">
    <property type="protein sequence ID" value="RPA84451.1"/>
    <property type="molecule type" value="Genomic_DNA"/>
</dbReference>
<name>A0A3N4IJU8_ASCIM</name>
<organism evidence="1 2">
    <name type="scientific">Ascobolus immersus RN42</name>
    <dbReference type="NCBI Taxonomy" id="1160509"/>
    <lineage>
        <taxon>Eukaryota</taxon>
        <taxon>Fungi</taxon>
        <taxon>Dikarya</taxon>
        <taxon>Ascomycota</taxon>
        <taxon>Pezizomycotina</taxon>
        <taxon>Pezizomycetes</taxon>
        <taxon>Pezizales</taxon>
        <taxon>Ascobolaceae</taxon>
        <taxon>Ascobolus</taxon>
    </lineage>
</organism>
<keyword evidence="2" id="KW-1185">Reference proteome</keyword>
<sequence length="224" mass="25343">MSQQTPSGKCLRSAQLPHSRIPTDQHLSPTTEAPHLPLFALPPELRLEIYTHCSAFTLLHLSHTSPILRREINSYPAIIARSFGYEPSASKFLSSHHITKISTLEALQYYRGRWRCTTAIAPGFCRDCHGLIRKIICHRARLLRSWEAWHARDRNSFVCNARRCSARLSAQVEYPVRYGRDRTGRYRWLYVNDVFALLAEADAGSRGGCNTPDGLAVAEGVGRK</sequence>
<evidence type="ECO:0008006" key="3">
    <source>
        <dbReference type="Google" id="ProtNLM"/>
    </source>
</evidence>
<dbReference type="AlphaFoldDB" id="A0A3N4IJU8"/>
<protein>
    <recommendedName>
        <fullName evidence="3">F-box domain-containing protein</fullName>
    </recommendedName>
</protein>
<evidence type="ECO:0000313" key="1">
    <source>
        <dbReference type="EMBL" id="RPA84451.1"/>
    </source>
</evidence>
<proteinExistence type="predicted"/>
<evidence type="ECO:0000313" key="2">
    <source>
        <dbReference type="Proteomes" id="UP000275078"/>
    </source>
</evidence>